<evidence type="ECO:0000256" key="3">
    <source>
        <dbReference type="ARBA" id="ARBA00023163"/>
    </source>
</evidence>
<dbReference type="SUPFAM" id="SSF46689">
    <property type="entry name" value="Homeodomain-like"/>
    <property type="match status" value="1"/>
</dbReference>
<reference evidence="7" key="1">
    <citation type="journal article" date="2019" name="Int. J. Syst. Evol. Microbiol.">
        <title>The Global Catalogue of Microorganisms (GCM) 10K type strain sequencing project: providing services to taxonomists for standard genome sequencing and annotation.</title>
        <authorList>
            <consortium name="The Broad Institute Genomics Platform"/>
            <consortium name="The Broad Institute Genome Sequencing Center for Infectious Disease"/>
            <person name="Wu L."/>
            <person name="Ma J."/>
        </authorList>
    </citation>
    <scope>NUCLEOTIDE SEQUENCE [LARGE SCALE GENOMIC DNA]</scope>
    <source>
        <strain evidence="7">JCM 13476</strain>
    </source>
</reference>
<evidence type="ECO:0000256" key="1">
    <source>
        <dbReference type="ARBA" id="ARBA00023015"/>
    </source>
</evidence>
<evidence type="ECO:0000256" key="2">
    <source>
        <dbReference type="ARBA" id="ARBA00023125"/>
    </source>
</evidence>
<dbReference type="RefSeq" id="WP_243862797.1">
    <property type="nucleotide sequence ID" value="NZ_BAAAEJ010000007.1"/>
</dbReference>
<protein>
    <submittedName>
        <fullName evidence="6">TetR family transcriptional regulator</fullName>
    </submittedName>
</protein>
<dbReference type="InterPro" id="IPR041479">
    <property type="entry name" value="TetR_CgmR_C"/>
</dbReference>
<keyword evidence="3" id="KW-0804">Transcription</keyword>
<feature type="DNA-binding region" description="H-T-H motif" evidence="4">
    <location>
        <begin position="26"/>
        <end position="45"/>
    </location>
</feature>
<dbReference type="EMBL" id="BAAAEJ010000007">
    <property type="protein sequence ID" value="GAA0389462.1"/>
    <property type="molecule type" value="Genomic_DNA"/>
</dbReference>
<evidence type="ECO:0000256" key="4">
    <source>
        <dbReference type="PROSITE-ProRule" id="PRU00335"/>
    </source>
</evidence>
<dbReference type="InterPro" id="IPR050109">
    <property type="entry name" value="HTH-type_TetR-like_transc_reg"/>
</dbReference>
<dbReference type="InterPro" id="IPR001647">
    <property type="entry name" value="HTH_TetR"/>
</dbReference>
<keyword evidence="1" id="KW-0805">Transcription regulation</keyword>
<dbReference type="InterPro" id="IPR009057">
    <property type="entry name" value="Homeodomain-like_sf"/>
</dbReference>
<keyword evidence="2 4" id="KW-0238">DNA-binding</keyword>
<dbReference type="PANTHER" id="PTHR30055">
    <property type="entry name" value="HTH-TYPE TRANSCRIPTIONAL REGULATOR RUTR"/>
    <property type="match status" value="1"/>
</dbReference>
<proteinExistence type="predicted"/>
<name>A0ABP3I4V5_9CAUL</name>
<keyword evidence="7" id="KW-1185">Reference proteome</keyword>
<dbReference type="Gene3D" id="1.10.357.10">
    <property type="entry name" value="Tetracycline Repressor, domain 2"/>
    <property type="match status" value="1"/>
</dbReference>
<comment type="caution">
    <text evidence="6">The sequence shown here is derived from an EMBL/GenBank/DDBJ whole genome shotgun (WGS) entry which is preliminary data.</text>
</comment>
<evidence type="ECO:0000259" key="5">
    <source>
        <dbReference type="PROSITE" id="PS50977"/>
    </source>
</evidence>
<dbReference type="PRINTS" id="PR00455">
    <property type="entry name" value="HTHTETR"/>
</dbReference>
<organism evidence="6 7">
    <name type="scientific">Brevundimonas terrae</name>
    <dbReference type="NCBI Taxonomy" id="363631"/>
    <lineage>
        <taxon>Bacteria</taxon>
        <taxon>Pseudomonadati</taxon>
        <taxon>Pseudomonadota</taxon>
        <taxon>Alphaproteobacteria</taxon>
        <taxon>Caulobacterales</taxon>
        <taxon>Caulobacteraceae</taxon>
        <taxon>Brevundimonas</taxon>
    </lineage>
</organism>
<accession>A0ABP3I4V5</accession>
<dbReference type="PROSITE" id="PS50977">
    <property type="entry name" value="HTH_TETR_2"/>
    <property type="match status" value="1"/>
</dbReference>
<dbReference type="Proteomes" id="UP001500791">
    <property type="component" value="Unassembled WGS sequence"/>
</dbReference>
<sequence>MPEATRTEILDTAIEVLAEKGPLGLTLDAVVERVSFSKGALLHHFPNKTALLEGVIDSLGESFMAQIEAYTVQDPQAYGRSARAYLRTVIDEPVTQRDVSIGRAALAACAIDPALAQRWKAWMKKARYDDPRDAAGADDALMMRLLADGLWMSDLFGTYEISPEQRRALASLLMAGTALPELMEQKA</sequence>
<dbReference type="InterPro" id="IPR036271">
    <property type="entry name" value="Tet_transcr_reg_TetR-rel_C_sf"/>
</dbReference>
<evidence type="ECO:0000313" key="7">
    <source>
        <dbReference type="Proteomes" id="UP001500791"/>
    </source>
</evidence>
<feature type="domain" description="HTH tetR-type" evidence="5">
    <location>
        <begin position="3"/>
        <end position="63"/>
    </location>
</feature>
<dbReference type="Pfam" id="PF00440">
    <property type="entry name" value="TetR_N"/>
    <property type="match status" value="1"/>
</dbReference>
<evidence type="ECO:0000313" key="6">
    <source>
        <dbReference type="EMBL" id="GAA0389462.1"/>
    </source>
</evidence>
<dbReference type="PANTHER" id="PTHR30055:SF234">
    <property type="entry name" value="HTH-TYPE TRANSCRIPTIONAL REGULATOR BETI"/>
    <property type="match status" value="1"/>
</dbReference>
<dbReference type="Pfam" id="PF17937">
    <property type="entry name" value="TetR_C_28"/>
    <property type="match status" value="1"/>
</dbReference>
<gene>
    <name evidence="6" type="ORF">GCM10009093_15110</name>
</gene>
<dbReference type="SUPFAM" id="SSF48498">
    <property type="entry name" value="Tetracyclin repressor-like, C-terminal domain"/>
    <property type="match status" value="1"/>
</dbReference>